<evidence type="ECO:0000313" key="4">
    <source>
        <dbReference type="Proteomes" id="UP000249620"/>
    </source>
</evidence>
<dbReference type="RefSeq" id="WP_111566654.1">
    <property type="nucleotide sequence ID" value="NZ_QLMI01000003.1"/>
</dbReference>
<dbReference type="InterPro" id="IPR036116">
    <property type="entry name" value="FN3_sf"/>
</dbReference>
<feature type="chain" id="PRO_5016345374" evidence="1">
    <location>
        <begin position="24"/>
        <end position="1909"/>
    </location>
</feature>
<dbReference type="SMART" id="SM00060">
    <property type="entry name" value="FN3"/>
    <property type="match status" value="3"/>
</dbReference>
<comment type="caution">
    <text evidence="3">The sequence shown here is derived from an EMBL/GenBank/DDBJ whole genome shotgun (WGS) entry which is preliminary data.</text>
</comment>
<organism evidence="3 4">
    <name type="scientific">Flavobacterium aquaticum</name>
    <dbReference type="NCBI Taxonomy" id="1236486"/>
    <lineage>
        <taxon>Bacteria</taxon>
        <taxon>Pseudomonadati</taxon>
        <taxon>Bacteroidota</taxon>
        <taxon>Flavobacteriia</taxon>
        <taxon>Flavobacteriales</taxon>
        <taxon>Flavobacteriaceae</taxon>
        <taxon>Flavobacterium</taxon>
    </lineage>
</organism>
<accession>A0A327YTZ1</accession>
<name>A0A327YTZ1_9FLAO</name>
<dbReference type="InterPro" id="IPR001322">
    <property type="entry name" value="Lamin_tail_dom"/>
</dbReference>
<dbReference type="InterPro" id="IPR036179">
    <property type="entry name" value="Ig-like_dom_sf"/>
</dbReference>
<dbReference type="Pfam" id="PF20009">
    <property type="entry name" value="GEVED"/>
    <property type="match status" value="1"/>
</dbReference>
<keyword evidence="4" id="KW-1185">Reference proteome</keyword>
<feature type="domain" description="Ig-like" evidence="2">
    <location>
        <begin position="499"/>
        <end position="596"/>
    </location>
</feature>
<dbReference type="Proteomes" id="UP000249620">
    <property type="component" value="Unassembled WGS sequence"/>
</dbReference>
<protein>
    <submittedName>
        <fullName evidence="3">Lamin tail-like protein</fullName>
    </submittedName>
</protein>
<dbReference type="InterPro" id="IPR003961">
    <property type="entry name" value="FN3_dom"/>
</dbReference>
<feature type="domain" description="Ig-like" evidence="2">
    <location>
        <begin position="321"/>
        <end position="407"/>
    </location>
</feature>
<keyword evidence="1" id="KW-0732">Signal</keyword>
<feature type="signal peptide" evidence="1">
    <location>
        <begin position="1"/>
        <end position="23"/>
    </location>
</feature>
<dbReference type="InterPro" id="IPR014756">
    <property type="entry name" value="Ig_E-set"/>
</dbReference>
<dbReference type="OrthoDB" id="1652165at2"/>
<evidence type="ECO:0000259" key="2">
    <source>
        <dbReference type="PROSITE" id="PS50835"/>
    </source>
</evidence>
<gene>
    <name evidence="3" type="ORF">B0I03_103302</name>
</gene>
<reference evidence="3 4" key="1">
    <citation type="submission" date="2018-06" db="EMBL/GenBank/DDBJ databases">
        <title>Genomic Encyclopedia of Type Strains, Phase III (KMG-III): the genomes of soil and plant-associated and newly described type strains.</title>
        <authorList>
            <person name="Whitman W."/>
        </authorList>
    </citation>
    <scope>NUCLEOTIDE SEQUENCE [LARGE SCALE GENOMIC DNA]</scope>
    <source>
        <strain evidence="3 4">CGMCC 1.12398</strain>
    </source>
</reference>
<evidence type="ECO:0000256" key="1">
    <source>
        <dbReference type="SAM" id="SignalP"/>
    </source>
</evidence>
<dbReference type="SUPFAM" id="SSF49265">
    <property type="entry name" value="Fibronectin type III"/>
    <property type="match status" value="1"/>
</dbReference>
<evidence type="ECO:0000313" key="3">
    <source>
        <dbReference type="EMBL" id="RAK23836.1"/>
    </source>
</evidence>
<dbReference type="EMBL" id="QLMI01000003">
    <property type="protein sequence ID" value="RAK23836.1"/>
    <property type="molecule type" value="Genomic_DNA"/>
</dbReference>
<proteinExistence type="predicted"/>
<dbReference type="SUPFAM" id="SSF81296">
    <property type="entry name" value="E set domains"/>
    <property type="match status" value="1"/>
</dbReference>
<dbReference type="InterPro" id="IPR007110">
    <property type="entry name" value="Ig-like_dom"/>
</dbReference>
<dbReference type="SUPFAM" id="SSF48726">
    <property type="entry name" value="Immunoglobulin"/>
    <property type="match status" value="1"/>
</dbReference>
<dbReference type="InterPro" id="IPR013783">
    <property type="entry name" value="Ig-like_fold"/>
</dbReference>
<dbReference type="InterPro" id="IPR045474">
    <property type="entry name" value="GEVED"/>
</dbReference>
<sequence length="1909" mass="198744">MKLKLLIVALFCSVLGWGQTTIAIQDFETSPATPTWSYTNTGGGVSTTNTGTPNNQRIRNGLRSFQINNSTSTLTFDDINVSGYNSVSVIIRVSSISTNTTNGADAADYIRTFVKLDAGTFLTNTQANADIAVNGNSNSRWGYNTTGNTTNAGTNSVVAGTSGTNTGTIYSTLIINIPNGTSLVGLRINSLNNDTTEVWCIDDVEVIGTPASTNTITTDTAITGSPFCVSASTGASVSVPFTSVGTFNAGNVYTAQLSNAAGSFASPVSIGTVTSTANSGTISATIPAGTAAGTGYRIRVVSNNPTVIGTDNTVNLTVQVPAAITTQPSTTVQNLCQGSAATALSVTATGTTLTYQWYSNTTATTSGGTPVGTSSNSYTPVTTVAGTLYYYCVVSAACGASVTSNVSGAVNVTAIPSAPSGTINISANPSCGAATLTYSAPSANIYWQTTATGTSTANPTTSSFTSLATAGTYIRYVRELNGTCWSPATASASFTIVEPINITAQPPNRVITDGNNTTFTVTATGTTPTYQWQVDTGSGFVNLTNGAPYSNVTTATLNITGATIGMNGYLYRCIVSGAAPCGSVTSNVGTLTVTLTAPNNPSNIVPCYENNSIALSWTASSGGAAPDGYMVFALAGATAPAATTVVAGNASLYTANSDFSLATVVTASLGKCVYKGTGTSVTVTGLTNLSNYSFKVVAYRGNTGTGWSSGINTNGSWSTPTTNIIADMPEVSSLTASIASGQSALTWNRPTPLACYDQYLVVANQGSVVFTPTGDGTAYSPNTVYSGPNQVVYNGTGTGVTVTGLTNGVSYCYKVFVRRGTEWSDGVEVCQTPNIVYCASGATNTADSEIENVTLVGYSTTISNNTTNACTTGVNNYTAMSADLQVGGTYTVAVEFGDCDGGTQYDGAGGVWIDWNNDGDFLDANEMIGTALVAVSGGNVIQNFTINVPGGQPIGNYRMRIVQTEGGTLETINPCGTFTYGSTEDYTVQVVNACIPTHTVTTFTPTSGPVGTEVTINGTGLTGATVTFSGVNATIVSNSGTQIVAIIPAGATTGMLSVRDAQPCAIDNVYTIISSDVTSCEGIAVTTDLIIYDIHDEETGSGGFITLYNGTATTVDLTNYSIWRTSVHDDGNEVDYANLTGTIAPGALGILKVSVGSCGPASTNGTIDGGFNENDGIQLRNAAGTVIIDDVDTYPTAPGYYMVRNAGALNARVSYVAADWSAIPLGPGVCNPSAGLVLPSGGATPPTVTTHPSYISSCASTSAVLTTAGTEGFAGGNALTYQWYFAAPGSATWTAVADGGIYSGATTASLTISSIVGVIDYQYYCQIRENLATCYTASNAIKITDSSATTWNGATWSNGTPDVSKLAIINGNYDTTTHGDFECCSLLVNATFTLNIQADDYVLIQNDLTVNGTLNVLNDGSLVQVNDLGVNTGNISYQRIASVKLQDYVYWSSPVSGFDVNSISPLTPAYYHWQWNPTILNPNGGEGNWVNASTTMLGGKGYIVRAPSGFSNTVNQNWTATFNNGVANNGVYTPTIARGTDLNAGTAGPNGVMRTVNDDNWNLLGNPYPSAISIGAFLTANPQLDGFVRLWTHGTLPTSSVDPFYNNFTYNYSASDYIAINGAGATSGPGTLSVIGAGQGFFVLMDPGAATTTTATFNNAMRNIGYSNNQFYRSANVVNSAPGGNIERHRIWLDLVSPTNQTTRTLVAYVEGATEGKDRMFDALTDYKSAQNFYSLIDDQVMTIQGKGLPFYQEDKVPLGIKIASNGIYKIAIGAIDGLFEQGQNIYLEDKLLGIIHDLRQAPYSFTGTSGVVNNRFVLRYTNETLGNEDFETLDNSVFVIGGDNLSVTSTKESIKDVMVYDVLGRLIKNKQNVNSFNVSLNEIIKTNSALIIYVTLENGKQIIRKVLY</sequence>
<dbReference type="Gene3D" id="2.60.40.10">
    <property type="entry name" value="Immunoglobulins"/>
    <property type="match status" value="3"/>
</dbReference>
<dbReference type="Pfam" id="PF00932">
    <property type="entry name" value="LTD"/>
    <property type="match status" value="1"/>
</dbReference>
<dbReference type="PROSITE" id="PS50835">
    <property type="entry name" value="IG_LIKE"/>
    <property type="match status" value="2"/>
</dbReference>